<keyword evidence="4 6" id="KW-0472">Membrane</keyword>
<feature type="compositionally biased region" description="Low complexity" evidence="5">
    <location>
        <begin position="25"/>
        <end position="43"/>
    </location>
</feature>
<evidence type="ECO:0000256" key="5">
    <source>
        <dbReference type="SAM" id="MobiDB-lite"/>
    </source>
</evidence>
<sequence length="303" mass="33250">MSRSAIDATRFTATSPHAYSKTFLRSAPSSASTTPRTNTPPNRFNQPNAARKLTPGSNNIPPPETPAEKVARLRAARLAEKQAQISKWDKIVLRGRVWADRAHKVTAYSLIGFSVVAAGITAFALTDMILHNRRKRSAFYAEQHSLYATRLLDAIETEKAGLPLDEDQILIMNRERARVQAEEAKKERSWGKSIKVFLLGGLKQEEEEEVPEVVPSEAQVLESMGVDQTSILEAAKGKRPIDGKNTERRDGSGILQAVEGKRRKGEKVMEARGVEGGPLDQVAQEAVDEASSKGGWINRGRGG</sequence>
<keyword evidence="3 6" id="KW-1133">Transmembrane helix</keyword>
<reference evidence="7 8" key="1">
    <citation type="submission" date="2024-09" db="EMBL/GenBank/DDBJ databases">
        <title>Rethinking Asexuality: The Enigmatic Case of Functional Sexual Genes in Lepraria (Stereocaulaceae).</title>
        <authorList>
            <person name="Doellman M."/>
            <person name="Sun Y."/>
            <person name="Barcenas-Pena A."/>
            <person name="Lumbsch H.T."/>
            <person name="Grewe F."/>
        </authorList>
    </citation>
    <scope>NUCLEOTIDE SEQUENCE [LARGE SCALE GENOMIC DNA]</scope>
    <source>
        <strain evidence="7 8">Mercado 3170</strain>
    </source>
</reference>
<accession>A0ABR4AQF3</accession>
<protein>
    <recommendedName>
        <fullName evidence="9">Cytochrome oxidase c assembly-domain-containing protein</fullName>
    </recommendedName>
</protein>
<evidence type="ECO:0000313" key="7">
    <source>
        <dbReference type="EMBL" id="KAL2047739.1"/>
    </source>
</evidence>
<evidence type="ECO:0000256" key="6">
    <source>
        <dbReference type="SAM" id="Phobius"/>
    </source>
</evidence>
<evidence type="ECO:0000256" key="2">
    <source>
        <dbReference type="ARBA" id="ARBA00022692"/>
    </source>
</evidence>
<gene>
    <name evidence="7" type="ORF">N7G274_000781</name>
</gene>
<name>A0ABR4AQF3_9LECA</name>
<comment type="subcellular location">
    <subcellularLocation>
        <location evidence="1">Membrane</location>
        <topology evidence="1">Single-pass membrane protein</topology>
    </subcellularLocation>
</comment>
<feature type="region of interest" description="Disordered" evidence="5">
    <location>
        <begin position="19"/>
        <end position="65"/>
    </location>
</feature>
<feature type="transmembrane region" description="Helical" evidence="6">
    <location>
        <begin position="105"/>
        <end position="126"/>
    </location>
</feature>
<evidence type="ECO:0000313" key="8">
    <source>
        <dbReference type="Proteomes" id="UP001590950"/>
    </source>
</evidence>
<proteinExistence type="predicted"/>
<evidence type="ECO:0008006" key="9">
    <source>
        <dbReference type="Google" id="ProtNLM"/>
    </source>
</evidence>
<evidence type="ECO:0000256" key="4">
    <source>
        <dbReference type="ARBA" id="ARBA00023136"/>
    </source>
</evidence>
<dbReference type="Proteomes" id="UP001590950">
    <property type="component" value="Unassembled WGS sequence"/>
</dbReference>
<feature type="region of interest" description="Disordered" evidence="5">
    <location>
        <begin position="239"/>
        <end position="303"/>
    </location>
</feature>
<organism evidence="7 8">
    <name type="scientific">Stereocaulon virgatum</name>
    <dbReference type="NCBI Taxonomy" id="373712"/>
    <lineage>
        <taxon>Eukaryota</taxon>
        <taxon>Fungi</taxon>
        <taxon>Dikarya</taxon>
        <taxon>Ascomycota</taxon>
        <taxon>Pezizomycotina</taxon>
        <taxon>Lecanoromycetes</taxon>
        <taxon>OSLEUM clade</taxon>
        <taxon>Lecanoromycetidae</taxon>
        <taxon>Lecanorales</taxon>
        <taxon>Lecanorineae</taxon>
        <taxon>Stereocaulaceae</taxon>
        <taxon>Stereocaulon</taxon>
    </lineage>
</organism>
<feature type="compositionally biased region" description="Basic and acidic residues" evidence="5">
    <location>
        <begin position="239"/>
        <end position="251"/>
    </location>
</feature>
<dbReference type="Pfam" id="PF14880">
    <property type="entry name" value="COX14"/>
    <property type="match status" value="1"/>
</dbReference>
<keyword evidence="2 6" id="KW-0812">Transmembrane</keyword>
<dbReference type="EMBL" id="JBEFKJ010000002">
    <property type="protein sequence ID" value="KAL2047739.1"/>
    <property type="molecule type" value="Genomic_DNA"/>
</dbReference>
<keyword evidence="8" id="KW-1185">Reference proteome</keyword>
<comment type="caution">
    <text evidence="7">The sequence shown here is derived from an EMBL/GenBank/DDBJ whole genome shotgun (WGS) entry which is preliminary data.</text>
</comment>
<dbReference type="InterPro" id="IPR029208">
    <property type="entry name" value="COX14"/>
</dbReference>
<evidence type="ECO:0000256" key="3">
    <source>
        <dbReference type="ARBA" id="ARBA00022989"/>
    </source>
</evidence>
<evidence type="ECO:0000256" key="1">
    <source>
        <dbReference type="ARBA" id="ARBA00004167"/>
    </source>
</evidence>